<dbReference type="Pfam" id="PF06862">
    <property type="entry name" value="Utp25_C"/>
    <property type="match status" value="1"/>
</dbReference>
<keyword evidence="7" id="KW-1185">Reference proteome</keyword>
<evidence type="ECO:0000313" key="7">
    <source>
        <dbReference type="Proteomes" id="UP001558652"/>
    </source>
</evidence>
<dbReference type="EMBL" id="JBFDAA010000002">
    <property type="protein sequence ID" value="KAL1139289.1"/>
    <property type="molecule type" value="Genomic_DNA"/>
</dbReference>
<dbReference type="InterPro" id="IPR053939">
    <property type="entry name" value="UTP25_C"/>
</dbReference>
<evidence type="ECO:0000259" key="4">
    <source>
        <dbReference type="Pfam" id="PF06862"/>
    </source>
</evidence>
<feature type="domain" description="UTP25 C-terminal" evidence="4">
    <location>
        <begin position="384"/>
        <end position="571"/>
    </location>
</feature>
<dbReference type="Pfam" id="PF22916">
    <property type="entry name" value="UTP25_NTPase-like"/>
    <property type="match status" value="1"/>
</dbReference>
<comment type="subcellular location">
    <subcellularLocation>
        <location evidence="1">Nucleus</location>
        <location evidence="1">Nucleolus</location>
    </subcellularLocation>
</comment>
<proteinExistence type="inferred from homology"/>
<reference evidence="6 7" key="1">
    <citation type="submission" date="2024-07" db="EMBL/GenBank/DDBJ databases">
        <title>Chromosome-level genome assembly of the water stick insect Ranatra chinensis (Heteroptera: Nepidae).</title>
        <authorList>
            <person name="Liu X."/>
        </authorList>
    </citation>
    <scope>NUCLEOTIDE SEQUENCE [LARGE SCALE GENOMIC DNA]</scope>
    <source>
        <strain evidence="6">Cailab_2021Rc</strain>
        <tissue evidence="6">Muscle</tissue>
    </source>
</reference>
<evidence type="ECO:0000259" key="5">
    <source>
        <dbReference type="Pfam" id="PF22916"/>
    </source>
</evidence>
<evidence type="ECO:0000256" key="2">
    <source>
        <dbReference type="ARBA" id="ARBA00009223"/>
    </source>
</evidence>
<comment type="similarity">
    <text evidence="2">Belongs to the UTP25 family.</text>
</comment>
<name>A0ABD0ZGQ7_9HEMI</name>
<dbReference type="AlphaFoldDB" id="A0ABD0ZGQ7"/>
<organism evidence="6 7">
    <name type="scientific">Ranatra chinensis</name>
    <dbReference type="NCBI Taxonomy" id="642074"/>
    <lineage>
        <taxon>Eukaryota</taxon>
        <taxon>Metazoa</taxon>
        <taxon>Ecdysozoa</taxon>
        <taxon>Arthropoda</taxon>
        <taxon>Hexapoda</taxon>
        <taxon>Insecta</taxon>
        <taxon>Pterygota</taxon>
        <taxon>Neoptera</taxon>
        <taxon>Paraneoptera</taxon>
        <taxon>Hemiptera</taxon>
        <taxon>Heteroptera</taxon>
        <taxon>Panheteroptera</taxon>
        <taxon>Nepomorpha</taxon>
        <taxon>Nepidae</taxon>
        <taxon>Ranatrinae</taxon>
        <taxon>Ranatra</taxon>
    </lineage>
</organism>
<dbReference type="FunFam" id="3.40.50.300:FF:001559">
    <property type="entry name" value="U3 small nucleolar RNA-associated protein 25"/>
    <property type="match status" value="1"/>
</dbReference>
<dbReference type="InterPro" id="IPR010678">
    <property type="entry name" value="UTP25"/>
</dbReference>
<feature type="domain" description="UTP25 NTP hydrolase-like" evidence="5">
    <location>
        <begin position="113"/>
        <end position="374"/>
    </location>
</feature>
<evidence type="ECO:0000256" key="1">
    <source>
        <dbReference type="ARBA" id="ARBA00004604"/>
    </source>
</evidence>
<dbReference type="InterPro" id="IPR053940">
    <property type="entry name" value="UTP25_NTPase-like"/>
</dbReference>
<comment type="caution">
    <text evidence="6">The sequence shown here is derived from an EMBL/GenBank/DDBJ whole genome shotgun (WGS) entry which is preliminary data.</text>
</comment>
<dbReference type="GO" id="GO:0005730">
    <property type="term" value="C:nucleolus"/>
    <property type="evidence" value="ECO:0007669"/>
    <property type="project" value="UniProtKB-SubCell"/>
</dbReference>
<evidence type="ECO:0008006" key="8">
    <source>
        <dbReference type="Google" id="ProtNLM"/>
    </source>
</evidence>
<dbReference type="PANTHER" id="PTHR12933:SF0">
    <property type="entry name" value="U3 SMALL NUCLEOLAR RNA-ASSOCIATED PROTEIN 25 HOMOLOG"/>
    <property type="match status" value="1"/>
</dbReference>
<evidence type="ECO:0000313" key="6">
    <source>
        <dbReference type="EMBL" id="KAL1139289.1"/>
    </source>
</evidence>
<gene>
    <name evidence="6" type="ORF">AAG570_006275</name>
</gene>
<accession>A0ABD0ZGQ7</accession>
<dbReference type="PANTHER" id="PTHR12933">
    <property type="entry name" value="ORF PROTEIN-RELATED"/>
    <property type="match status" value="1"/>
</dbReference>
<dbReference type="Proteomes" id="UP001558652">
    <property type="component" value="Unassembled WGS sequence"/>
</dbReference>
<sequence length="575" mass="66542">MLHFNRSLTTEMLAALATKPPPLVLEKMAWPTLGGLHFTRLKVESMSETKKTLLEVEEFATVHNLPQLPTEFTLDKVSIKSQICENIIQANEKFNSRSFTDLQKELLTILSNYQDIYFPERNFTNGEEIRFIYCVHTINHVLKSRLKVLHHDTKLLKKSDVPEEFRDQGLVRPKILILVPFKDSALRVVKTMQSILLGEGTNVMNRKRFIEEYSGPEIVMPQKNQKPVDYQLLFNGNIDDNFRIGISVTKKCLKLYADFYSSDIIVASPLGLRMLIGAEGEKDRDYDFLASIEILIMDQAQVFTMQNWEHVLHVIDHLHLQPKEAHGTDLARVRLWGLNGWSKYYRQSVIFCSHPMPEITALFNVKCSNYGGKIAVVNSTLSGSICKVAIQIPQMFHYINATSVLSSIDARFSMFTNKILPQYRDPTMKHTVIYVPSYFDYVKIRNYFKKYDISFVQICEYSKDGKIARARDMFYHGSAHFLLYSERFHFFRRIHLRGMNHIIFYQPPSFPAFYSEMCNLMQVNRAFKMEQPSEMTVNVLYSKYDAPQLSGIVGSERATRMLASEKSAHVFMTDS</sequence>
<keyword evidence="3" id="KW-0539">Nucleus</keyword>
<evidence type="ECO:0000256" key="3">
    <source>
        <dbReference type="ARBA" id="ARBA00023242"/>
    </source>
</evidence>
<protein>
    <recommendedName>
        <fullName evidence="8">Digestive organ expansion factor-like protein</fullName>
    </recommendedName>
</protein>